<keyword evidence="2" id="KW-1185">Reference proteome</keyword>
<dbReference type="OrthoDB" id="9806592at2"/>
<sequence length="626" mass="67007">MENINFNSAATIQAKAGDSSAKVSIVAYTGGIITVGGWPQDVVIDLNGLQLSDKVPLLLDHQESISATVGQGRPEVVSGRLLLEGLISRNTDAGLQLLNLNAAKVDFQASVGVRPNRVEQVAAGESVIVNGKTFKAGRRGLAVVRSGTLREISIVTFGADSSTAVSIAASRKKEFQAMNEAEKFLEQLSNGGGDVVAAERDRVKTINALCDGNWGESSSTVSTLRAKAIDEEISVDELKSRLLDTLRASRPKAPGGIGDNNRGDITAKHLSAALLVKAGAVDTAVKSYGQDIVDQADQMGLKSIRDISAAALKMDGRDVPRSEQELIRASSSTYSLPTALGDSMNKQLLQFYRETPATWEKFSAMRQADDFHDKKSIRPSWAGELQEVGADGKLKHGELDESVFTWSVDTFGRMFGFSRRDMVNDSLGLIQETLPMMAQAAKRKFSDLVWSQIIDNSSSFFTGGNGNYGTTGSALSISTLETAVTAMMTQRDNYGNDLDILPKYLAVSPELMVTAKQILESIEIHAAEGDPVGNALRNVTELIVEPRISNTTKFTNASTTKWFLFAEKSSTPVLAGTSSMTPSPVVEVNDAPFDTLGQQVRVYQDIGAALGDYRAAYMATGAGGGE</sequence>
<dbReference type="Proteomes" id="UP000006860">
    <property type="component" value="Chromosome"/>
</dbReference>
<dbReference type="KEGG" id="pbs:Plabr_3649"/>
<gene>
    <name evidence="1" type="ordered locus">Plabr_3649</name>
</gene>
<protein>
    <submittedName>
        <fullName evidence="1">Uncharacterized protein</fullName>
    </submittedName>
</protein>
<proteinExistence type="predicted"/>
<accession>F0SQ69</accession>
<organism evidence="1 2">
    <name type="scientific">Rubinisphaera brasiliensis (strain ATCC 49424 / DSM 5305 / JCM 21570 / IAM 15109 / NBRC 103401 / IFAM 1448)</name>
    <name type="common">Planctomyces brasiliensis</name>
    <dbReference type="NCBI Taxonomy" id="756272"/>
    <lineage>
        <taxon>Bacteria</taxon>
        <taxon>Pseudomonadati</taxon>
        <taxon>Planctomycetota</taxon>
        <taxon>Planctomycetia</taxon>
        <taxon>Planctomycetales</taxon>
        <taxon>Planctomycetaceae</taxon>
        <taxon>Rubinisphaera</taxon>
    </lineage>
</organism>
<name>F0SQ69_RUBBR</name>
<evidence type="ECO:0000313" key="1">
    <source>
        <dbReference type="EMBL" id="ADY61246.1"/>
    </source>
</evidence>
<dbReference type="AlphaFoldDB" id="F0SQ69"/>
<reference evidence="2" key="1">
    <citation type="submission" date="2011-02" db="EMBL/GenBank/DDBJ databases">
        <title>The complete genome of Planctomyces brasiliensis DSM 5305.</title>
        <authorList>
            <person name="Lucas S."/>
            <person name="Copeland A."/>
            <person name="Lapidus A."/>
            <person name="Bruce D."/>
            <person name="Goodwin L."/>
            <person name="Pitluck S."/>
            <person name="Kyrpides N."/>
            <person name="Mavromatis K."/>
            <person name="Pagani I."/>
            <person name="Ivanova N."/>
            <person name="Ovchinnikova G."/>
            <person name="Lu M."/>
            <person name="Detter J.C."/>
            <person name="Han C."/>
            <person name="Land M."/>
            <person name="Hauser L."/>
            <person name="Markowitz V."/>
            <person name="Cheng J.-F."/>
            <person name="Hugenholtz P."/>
            <person name="Woyke T."/>
            <person name="Wu D."/>
            <person name="Tindall B."/>
            <person name="Pomrenke H.G."/>
            <person name="Brambilla E."/>
            <person name="Klenk H.-P."/>
            <person name="Eisen J.A."/>
        </authorList>
    </citation>
    <scope>NUCLEOTIDE SEQUENCE [LARGE SCALE GENOMIC DNA]</scope>
    <source>
        <strain evidence="2">ATCC 49424 / DSM 5305 / JCM 21570 / NBRC 103401 / IFAM 1448</strain>
    </source>
</reference>
<dbReference type="eggNOG" id="COG3740">
    <property type="taxonomic scope" value="Bacteria"/>
</dbReference>
<dbReference type="EMBL" id="CP002546">
    <property type="protein sequence ID" value="ADY61246.1"/>
    <property type="molecule type" value="Genomic_DNA"/>
</dbReference>
<dbReference type="Pfam" id="PF25209">
    <property type="entry name" value="Phage_capsid_4"/>
    <property type="match status" value="1"/>
</dbReference>
<evidence type="ECO:0000313" key="2">
    <source>
        <dbReference type="Proteomes" id="UP000006860"/>
    </source>
</evidence>
<dbReference type="RefSeq" id="WP_013629965.1">
    <property type="nucleotide sequence ID" value="NC_015174.1"/>
</dbReference>
<dbReference type="STRING" id="756272.Plabr_3649"/>
<dbReference type="HOGENOM" id="CLU_436706_0_0_0"/>